<dbReference type="EMBL" id="NCKV01006300">
    <property type="protein sequence ID" value="RWS23530.1"/>
    <property type="molecule type" value="Genomic_DNA"/>
</dbReference>
<comment type="caution">
    <text evidence="1">The sequence shown here is derived from an EMBL/GenBank/DDBJ whole genome shotgun (WGS) entry which is preliminary data.</text>
</comment>
<gene>
    <name evidence="1" type="ORF">B4U80_09396</name>
</gene>
<dbReference type="InterPro" id="IPR050645">
    <property type="entry name" value="Histidine_acid_phosphatase"/>
</dbReference>
<feature type="non-terminal residue" evidence="1">
    <location>
        <position position="1"/>
    </location>
</feature>
<proteinExistence type="predicted"/>
<dbReference type="Gene3D" id="3.40.50.1240">
    <property type="entry name" value="Phosphoglycerate mutase-like"/>
    <property type="match status" value="1"/>
</dbReference>
<name>A0A443S7L1_9ACAR</name>
<dbReference type="GO" id="GO:0016791">
    <property type="term" value="F:phosphatase activity"/>
    <property type="evidence" value="ECO:0007669"/>
    <property type="project" value="UniProtKB-ARBA"/>
</dbReference>
<dbReference type="AlphaFoldDB" id="A0A443S7L1"/>
<sequence>VARHADRKPTSYPSDPYFQYWERISNRKLTKNGIRRSFHVGEELQKEYKTFLPKDIRDVYARSQDSDVCLETCETILAALFPPQGDKVWNENLIWQPIAVHAKPIIEDNVSE</sequence>
<organism evidence="1 2">
    <name type="scientific">Leptotrombidium deliense</name>
    <dbReference type="NCBI Taxonomy" id="299467"/>
    <lineage>
        <taxon>Eukaryota</taxon>
        <taxon>Metazoa</taxon>
        <taxon>Ecdysozoa</taxon>
        <taxon>Arthropoda</taxon>
        <taxon>Chelicerata</taxon>
        <taxon>Arachnida</taxon>
        <taxon>Acari</taxon>
        <taxon>Acariformes</taxon>
        <taxon>Trombidiformes</taxon>
        <taxon>Prostigmata</taxon>
        <taxon>Anystina</taxon>
        <taxon>Parasitengona</taxon>
        <taxon>Trombiculoidea</taxon>
        <taxon>Trombiculidae</taxon>
        <taxon>Leptotrombidium</taxon>
    </lineage>
</organism>
<dbReference type="InterPro" id="IPR029033">
    <property type="entry name" value="His_PPase_superfam"/>
</dbReference>
<accession>A0A443S7L1</accession>
<dbReference type="OrthoDB" id="6418769at2759"/>
<evidence type="ECO:0000313" key="2">
    <source>
        <dbReference type="Proteomes" id="UP000288716"/>
    </source>
</evidence>
<dbReference type="Proteomes" id="UP000288716">
    <property type="component" value="Unassembled WGS sequence"/>
</dbReference>
<dbReference type="PANTHER" id="PTHR11567">
    <property type="entry name" value="ACID PHOSPHATASE-RELATED"/>
    <property type="match status" value="1"/>
</dbReference>
<dbReference type="SUPFAM" id="SSF53254">
    <property type="entry name" value="Phosphoglycerate mutase-like"/>
    <property type="match status" value="1"/>
</dbReference>
<evidence type="ECO:0000313" key="1">
    <source>
        <dbReference type="EMBL" id="RWS23530.1"/>
    </source>
</evidence>
<protein>
    <submittedName>
        <fullName evidence="1">Prostatic acid phosphatase-like protein</fullName>
    </submittedName>
</protein>
<dbReference type="STRING" id="299467.A0A443S7L1"/>
<reference evidence="1 2" key="1">
    <citation type="journal article" date="2018" name="Gigascience">
        <title>Genomes of trombidid mites reveal novel predicted allergens and laterally-transferred genes associated with secondary metabolism.</title>
        <authorList>
            <person name="Dong X."/>
            <person name="Chaisiri K."/>
            <person name="Xia D."/>
            <person name="Armstrong S.D."/>
            <person name="Fang Y."/>
            <person name="Donnelly M.J."/>
            <person name="Kadowaki T."/>
            <person name="McGarry J.W."/>
            <person name="Darby A.C."/>
            <person name="Makepeace B.L."/>
        </authorList>
    </citation>
    <scope>NUCLEOTIDE SEQUENCE [LARGE SCALE GENOMIC DNA]</scope>
    <source>
        <strain evidence="1">UoL-UT</strain>
    </source>
</reference>
<dbReference type="PANTHER" id="PTHR11567:SF210">
    <property type="entry name" value="ACID PHOSPHATASE 5-RELATED"/>
    <property type="match status" value="1"/>
</dbReference>
<dbReference type="VEuPathDB" id="VectorBase:LDEU008511"/>
<keyword evidence="2" id="KW-1185">Reference proteome</keyword>